<dbReference type="Gene3D" id="3.50.4.10">
    <property type="entry name" value="Hepatocyte Growth Factor"/>
    <property type="match status" value="1"/>
</dbReference>
<dbReference type="PROSITE" id="PS50948">
    <property type="entry name" value="PAN"/>
    <property type="match status" value="1"/>
</dbReference>
<dbReference type="PROSITE" id="PS50041">
    <property type="entry name" value="C_TYPE_LECTIN_2"/>
    <property type="match status" value="1"/>
</dbReference>
<protein>
    <recommendedName>
        <fullName evidence="8">C-type lectin domain-containing protein</fullName>
    </recommendedName>
</protein>
<dbReference type="Pfam" id="PF00059">
    <property type="entry name" value="Lectin_C"/>
    <property type="match status" value="1"/>
</dbReference>
<reference evidence="6" key="1">
    <citation type="journal article" date="2023" name="G3 (Bethesda)">
        <title>A reference genome for the long-term kleptoplast-retaining sea slug Elysia crispata morphotype clarki.</title>
        <authorList>
            <person name="Eastman K.E."/>
            <person name="Pendleton A.L."/>
            <person name="Shaikh M.A."/>
            <person name="Suttiyut T."/>
            <person name="Ogas R."/>
            <person name="Tomko P."/>
            <person name="Gavelis G."/>
            <person name="Widhalm J.R."/>
            <person name="Wisecaver J.H."/>
        </authorList>
    </citation>
    <scope>NUCLEOTIDE SEQUENCE</scope>
    <source>
        <strain evidence="6">ECLA1</strain>
    </source>
</reference>
<dbReference type="InterPro" id="IPR051527">
    <property type="entry name" value="KLR_subfamily_B"/>
</dbReference>
<dbReference type="CDD" id="cd00037">
    <property type="entry name" value="CLECT"/>
    <property type="match status" value="1"/>
</dbReference>
<dbReference type="EMBL" id="JAWDGP010002313">
    <property type="protein sequence ID" value="KAK3784072.1"/>
    <property type="molecule type" value="Genomic_DNA"/>
</dbReference>
<feature type="chain" id="PRO_5042087693" description="C-type lectin domain-containing protein" evidence="3">
    <location>
        <begin position="25"/>
        <end position="279"/>
    </location>
</feature>
<evidence type="ECO:0000259" key="5">
    <source>
        <dbReference type="PROSITE" id="PS50948"/>
    </source>
</evidence>
<gene>
    <name evidence="6" type="ORF">RRG08_025264</name>
</gene>
<dbReference type="PANTHER" id="PTHR46784:SF1">
    <property type="entry name" value="KILLER CELL LECTIN-LIKE RECEPTOR SUBFAMILY B MEMBER 1"/>
    <property type="match status" value="1"/>
</dbReference>
<accession>A0AAE1AAM7</accession>
<keyword evidence="2" id="KW-1015">Disulfide bond</keyword>
<feature type="domain" description="C-type lectin" evidence="4">
    <location>
        <begin position="142"/>
        <end position="268"/>
    </location>
</feature>
<comment type="caution">
    <text evidence="6">The sequence shown here is derived from an EMBL/GenBank/DDBJ whole genome shotgun (WGS) entry which is preliminary data.</text>
</comment>
<dbReference type="GO" id="GO:0009986">
    <property type="term" value="C:cell surface"/>
    <property type="evidence" value="ECO:0007669"/>
    <property type="project" value="TreeGrafter"/>
</dbReference>
<keyword evidence="1" id="KW-0472">Membrane</keyword>
<sequence>MAGASSHGLIALWVFILFAAGIIGAQVRSKDTRKFKTVSSSTPKMLRLPGKSNLNASTLRECAAKCKEQTRTNCYSFIYNDVAENCHLGSWTAADGHMVVKNCMADPNPSKVNRQPIDNRQGKLFTSACCKDEFILSTSNLQQIKCIFYSNLRKNFQDARADCLSRNSQLITFKTKAEMFFVKNLLACMEDTWVGIRDNCGNKGVDCNVNGSRKLFWVDNTELSGDVETAVFEKLGNKSREGCIQLGGRYKETFNDEECGASFFYVCEKDPMKEETYCL</sequence>
<dbReference type="SMART" id="SM00034">
    <property type="entry name" value="CLECT"/>
    <property type="match status" value="1"/>
</dbReference>
<name>A0AAE1AAM7_9GAST</name>
<dbReference type="Proteomes" id="UP001283361">
    <property type="component" value="Unassembled WGS sequence"/>
</dbReference>
<keyword evidence="1" id="KW-1133">Transmembrane helix</keyword>
<dbReference type="SUPFAM" id="SSF57414">
    <property type="entry name" value="Hairpin loop containing domain-like"/>
    <property type="match status" value="1"/>
</dbReference>
<dbReference type="InterPro" id="IPR016187">
    <property type="entry name" value="CTDL_fold"/>
</dbReference>
<proteinExistence type="predicted"/>
<keyword evidence="7" id="KW-1185">Reference proteome</keyword>
<evidence type="ECO:0000256" key="3">
    <source>
        <dbReference type="SAM" id="SignalP"/>
    </source>
</evidence>
<dbReference type="AlphaFoldDB" id="A0AAE1AAM7"/>
<keyword evidence="1" id="KW-0812">Transmembrane</keyword>
<organism evidence="6 7">
    <name type="scientific">Elysia crispata</name>
    <name type="common">lettuce slug</name>
    <dbReference type="NCBI Taxonomy" id="231223"/>
    <lineage>
        <taxon>Eukaryota</taxon>
        <taxon>Metazoa</taxon>
        <taxon>Spiralia</taxon>
        <taxon>Lophotrochozoa</taxon>
        <taxon>Mollusca</taxon>
        <taxon>Gastropoda</taxon>
        <taxon>Heterobranchia</taxon>
        <taxon>Euthyneura</taxon>
        <taxon>Panpulmonata</taxon>
        <taxon>Sacoglossa</taxon>
        <taxon>Placobranchoidea</taxon>
        <taxon>Plakobranchidae</taxon>
        <taxon>Elysia</taxon>
    </lineage>
</organism>
<evidence type="ECO:0000256" key="2">
    <source>
        <dbReference type="ARBA" id="ARBA00023157"/>
    </source>
</evidence>
<dbReference type="GO" id="GO:0005886">
    <property type="term" value="C:plasma membrane"/>
    <property type="evidence" value="ECO:0007669"/>
    <property type="project" value="TreeGrafter"/>
</dbReference>
<keyword evidence="3" id="KW-0732">Signal</keyword>
<evidence type="ECO:0000313" key="7">
    <source>
        <dbReference type="Proteomes" id="UP001283361"/>
    </source>
</evidence>
<dbReference type="GO" id="GO:0038023">
    <property type="term" value="F:signaling receptor activity"/>
    <property type="evidence" value="ECO:0007669"/>
    <property type="project" value="TreeGrafter"/>
</dbReference>
<evidence type="ECO:0000259" key="4">
    <source>
        <dbReference type="PROSITE" id="PS50041"/>
    </source>
</evidence>
<dbReference type="Gene3D" id="3.10.100.10">
    <property type="entry name" value="Mannose-Binding Protein A, subunit A"/>
    <property type="match status" value="1"/>
</dbReference>
<dbReference type="SUPFAM" id="SSF56436">
    <property type="entry name" value="C-type lectin-like"/>
    <property type="match status" value="1"/>
</dbReference>
<dbReference type="InterPro" id="IPR003609">
    <property type="entry name" value="Pan_app"/>
</dbReference>
<dbReference type="InterPro" id="IPR001304">
    <property type="entry name" value="C-type_lectin-like"/>
</dbReference>
<feature type="signal peptide" evidence="3">
    <location>
        <begin position="1"/>
        <end position="24"/>
    </location>
</feature>
<feature type="domain" description="Apple" evidence="5">
    <location>
        <begin position="40"/>
        <end position="103"/>
    </location>
</feature>
<evidence type="ECO:0000256" key="1">
    <source>
        <dbReference type="ARBA" id="ARBA00022989"/>
    </source>
</evidence>
<dbReference type="InterPro" id="IPR016186">
    <property type="entry name" value="C-type_lectin-like/link_sf"/>
</dbReference>
<dbReference type="PANTHER" id="PTHR46784">
    <property type="entry name" value="KILLER CELL LECTIN-LIKE RECEPTOR SUBFAMILY B MEMBER 1"/>
    <property type="match status" value="1"/>
</dbReference>
<evidence type="ECO:0008006" key="8">
    <source>
        <dbReference type="Google" id="ProtNLM"/>
    </source>
</evidence>
<dbReference type="CDD" id="cd01099">
    <property type="entry name" value="PAN_AP_HGF"/>
    <property type="match status" value="1"/>
</dbReference>
<evidence type="ECO:0000313" key="6">
    <source>
        <dbReference type="EMBL" id="KAK3784072.1"/>
    </source>
</evidence>
<dbReference type="Pfam" id="PF00024">
    <property type="entry name" value="PAN_1"/>
    <property type="match status" value="1"/>
</dbReference>